<name>A0A917I7I1_9HYPH</name>
<evidence type="ECO:0008006" key="4">
    <source>
        <dbReference type="Google" id="ProtNLM"/>
    </source>
</evidence>
<gene>
    <name evidence="2" type="ORF">GCM10007036_21420</name>
</gene>
<dbReference type="Proteomes" id="UP000603912">
    <property type="component" value="Unassembled WGS sequence"/>
</dbReference>
<evidence type="ECO:0000313" key="3">
    <source>
        <dbReference type="Proteomes" id="UP000603912"/>
    </source>
</evidence>
<evidence type="ECO:0000256" key="1">
    <source>
        <dbReference type="ARBA" id="ARBA00023172"/>
    </source>
</evidence>
<protein>
    <recommendedName>
        <fullName evidence="4">Tyr recombinase domain-containing protein</fullName>
    </recommendedName>
</protein>
<comment type="caution">
    <text evidence="2">The sequence shown here is derived from an EMBL/GenBank/DDBJ whole genome shotgun (WGS) entry which is preliminary data.</text>
</comment>
<dbReference type="GO" id="GO:0006310">
    <property type="term" value="P:DNA recombination"/>
    <property type="evidence" value="ECO:0007669"/>
    <property type="project" value="UniProtKB-KW"/>
</dbReference>
<evidence type="ECO:0000313" key="2">
    <source>
        <dbReference type="EMBL" id="GGH18924.1"/>
    </source>
</evidence>
<reference evidence="2" key="2">
    <citation type="submission" date="2020-09" db="EMBL/GenBank/DDBJ databases">
        <authorList>
            <person name="Sun Q."/>
            <person name="Zhou Y."/>
        </authorList>
    </citation>
    <scope>NUCLEOTIDE SEQUENCE</scope>
    <source>
        <strain evidence="2">CGMCC 1.12214</strain>
    </source>
</reference>
<dbReference type="GO" id="GO:0003677">
    <property type="term" value="F:DNA binding"/>
    <property type="evidence" value="ECO:0007669"/>
    <property type="project" value="InterPro"/>
</dbReference>
<reference evidence="2" key="1">
    <citation type="journal article" date="2014" name="Int. J. Syst. Evol. Microbiol.">
        <title>Complete genome sequence of Corynebacterium casei LMG S-19264T (=DSM 44701T), isolated from a smear-ripened cheese.</title>
        <authorList>
            <consortium name="US DOE Joint Genome Institute (JGI-PGF)"/>
            <person name="Walter F."/>
            <person name="Albersmeier A."/>
            <person name="Kalinowski J."/>
            <person name="Ruckert C."/>
        </authorList>
    </citation>
    <scope>NUCLEOTIDE SEQUENCE</scope>
    <source>
        <strain evidence="2">CGMCC 1.12214</strain>
    </source>
</reference>
<organism evidence="2 3">
    <name type="scientific">Alsobacter metallidurans</name>
    <dbReference type="NCBI Taxonomy" id="340221"/>
    <lineage>
        <taxon>Bacteria</taxon>
        <taxon>Pseudomonadati</taxon>
        <taxon>Pseudomonadota</taxon>
        <taxon>Alphaproteobacteria</taxon>
        <taxon>Hyphomicrobiales</taxon>
        <taxon>Alsobacteraceae</taxon>
        <taxon>Alsobacter</taxon>
    </lineage>
</organism>
<dbReference type="EMBL" id="BMES01000002">
    <property type="protein sequence ID" value="GGH18924.1"/>
    <property type="molecule type" value="Genomic_DNA"/>
</dbReference>
<sequence length="66" mass="7815">MNAHLFRHLAAYIFLRQHPGEFETVRVLLGHKSIRTTVSFYCAIEQEDAFRRYDALLDSYRQEDAP</sequence>
<dbReference type="InterPro" id="IPR013762">
    <property type="entry name" value="Integrase-like_cat_sf"/>
</dbReference>
<keyword evidence="1" id="KW-0233">DNA recombination</keyword>
<dbReference type="AlphaFoldDB" id="A0A917I7I1"/>
<dbReference type="Gene3D" id="1.10.443.10">
    <property type="entry name" value="Intergrase catalytic core"/>
    <property type="match status" value="1"/>
</dbReference>
<dbReference type="RefSeq" id="WP_188517774.1">
    <property type="nucleotide sequence ID" value="NZ_BMES01000002.1"/>
</dbReference>
<keyword evidence="3" id="KW-1185">Reference proteome</keyword>
<dbReference type="InterPro" id="IPR011010">
    <property type="entry name" value="DNA_brk_join_enz"/>
</dbReference>
<accession>A0A917I7I1</accession>
<proteinExistence type="predicted"/>
<dbReference type="SUPFAM" id="SSF56349">
    <property type="entry name" value="DNA breaking-rejoining enzymes"/>
    <property type="match status" value="1"/>
</dbReference>
<dbReference type="GO" id="GO:0015074">
    <property type="term" value="P:DNA integration"/>
    <property type="evidence" value="ECO:0007669"/>
    <property type="project" value="InterPro"/>
</dbReference>